<feature type="region of interest" description="Disordered" evidence="5">
    <location>
        <begin position="254"/>
        <end position="294"/>
    </location>
</feature>
<feature type="domain" description="Ig-like" evidence="7">
    <location>
        <begin position="74"/>
        <end position="163"/>
    </location>
</feature>
<gene>
    <name evidence="8" type="primary">Fcrla</name>
</gene>
<evidence type="ECO:0000256" key="2">
    <source>
        <dbReference type="ARBA" id="ARBA00022737"/>
    </source>
</evidence>
<feature type="compositionally biased region" description="Basic and acidic residues" evidence="5">
    <location>
        <begin position="284"/>
        <end position="294"/>
    </location>
</feature>
<dbReference type="GeneTree" id="ENSGT01050000244808"/>
<feature type="region of interest" description="Disordered" evidence="5">
    <location>
        <begin position="38"/>
        <end position="59"/>
    </location>
</feature>
<dbReference type="PANTHER" id="PTHR11481">
    <property type="entry name" value="IMMUNOGLOBULIN FC RECEPTOR"/>
    <property type="match status" value="1"/>
</dbReference>
<evidence type="ECO:0000256" key="4">
    <source>
        <dbReference type="ARBA" id="ARBA00023319"/>
    </source>
</evidence>
<evidence type="ECO:0000313" key="9">
    <source>
        <dbReference type="Proteomes" id="UP000694385"/>
    </source>
</evidence>
<evidence type="ECO:0000256" key="3">
    <source>
        <dbReference type="ARBA" id="ARBA00023157"/>
    </source>
</evidence>
<accession>A0A8C5KPX0</accession>
<proteinExistence type="predicted"/>
<dbReference type="SMART" id="SM00409">
    <property type="entry name" value="IG"/>
    <property type="match status" value="2"/>
</dbReference>
<dbReference type="Proteomes" id="UP000694385">
    <property type="component" value="Unassembled WGS sequence"/>
</dbReference>
<evidence type="ECO:0000256" key="5">
    <source>
        <dbReference type="SAM" id="MobiDB-lite"/>
    </source>
</evidence>
<dbReference type="Ensembl" id="ENSJJAT00000019773.1">
    <property type="protein sequence ID" value="ENSJJAP00000013283.1"/>
    <property type="gene ID" value="ENSJJAG00000016094.1"/>
</dbReference>
<reference evidence="8" key="2">
    <citation type="submission" date="2025-09" db="UniProtKB">
        <authorList>
            <consortium name="Ensembl"/>
        </authorList>
    </citation>
    <scope>IDENTIFICATION</scope>
</reference>
<sequence length="336" mass="36758">MKLCCGLLAWAPDLCLALLLAAQMLRAAASLETLQCEGPATTGKRSCQTDDDDDDVTHPGEDGFQVKGYTFSEPFHLIVSYDWLILQSPAVPIFEGDTLVLRCRAWQDWPLTQVTFYRDASALGPPGQNQEFSIAVAQKSDSGHYHCTGIFKSPGPGSPETASPVAITIQELFAAPVLKASSSEPQEGSPMTLKCQTKLSLQRSATRLFFSFYKDGRTVRSRGGSSALEVPVASIEHSGLYWCEVTTEDSQIRKQSPQLEVRVNAPQKSAAPEVSPLPTPSPEHPSDSSPDPHLHHQMRLLLKLMQDVRVLLGHLVIELRGSHGHLHPRTTEAVDK</sequence>
<dbReference type="InterPro" id="IPR013783">
    <property type="entry name" value="Ig-like_fold"/>
</dbReference>
<dbReference type="InterPro" id="IPR036179">
    <property type="entry name" value="Ig-like_dom_sf"/>
</dbReference>
<dbReference type="PROSITE" id="PS50835">
    <property type="entry name" value="IG_LIKE"/>
    <property type="match status" value="2"/>
</dbReference>
<keyword evidence="1 6" id="KW-0732">Signal</keyword>
<protein>
    <submittedName>
        <fullName evidence="8">Fc receptor-like A</fullName>
    </submittedName>
</protein>
<evidence type="ECO:0000313" key="8">
    <source>
        <dbReference type="Ensembl" id="ENSJJAP00000013283.1"/>
    </source>
</evidence>
<dbReference type="InterPro" id="IPR007110">
    <property type="entry name" value="Ig-like_dom"/>
</dbReference>
<feature type="signal peptide" evidence="6">
    <location>
        <begin position="1"/>
        <end position="17"/>
    </location>
</feature>
<dbReference type="PANTHER" id="PTHR11481:SF71">
    <property type="entry name" value="FC RECEPTOR-LIKE A"/>
    <property type="match status" value="1"/>
</dbReference>
<feature type="chain" id="PRO_5034321632" evidence="6">
    <location>
        <begin position="18"/>
        <end position="336"/>
    </location>
</feature>
<feature type="domain" description="Ig-like" evidence="7">
    <location>
        <begin position="164"/>
        <end position="260"/>
    </location>
</feature>
<name>A0A8C5KPX0_JACJA</name>
<reference evidence="8" key="1">
    <citation type="submission" date="2025-08" db="UniProtKB">
        <authorList>
            <consortium name="Ensembl"/>
        </authorList>
    </citation>
    <scope>IDENTIFICATION</scope>
</reference>
<dbReference type="FunFam" id="2.60.40.10:FF:000217">
    <property type="entry name" value="High affinity immunoglobulin gamma Fc receptor I"/>
    <property type="match status" value="1"/>
</dbReference>
<keyword evidence="4" id="KW-0393">Immunoglobulin domain</keyword>
<organism evidence="8 9">
    <name type="scientific">Jaculus jaculus</name>
    <name type="common">Lesser Egyptian jerboa</name>
    <dbReference type="NCBI Taxonomy" id="51337"/>
    <lineage>
        <taxon>Eukaryota</taxon>
        <taxon>Metazoa</taxon>
        <taxon>Chordata</taxon>
        <taxon>Craniata</taxon>
        <taxon>Vertebrata</taxon>
        <taxon>Euteleostomi</taxon>
        <taxon>Mammalia</taxon>
        <taxon>Eutheria</taxon>
        <taxon>Euarchontoglires</taxon>
        <taxon>Glires</taxon>
        <taxon>Rodentia</taxon>
        <taxon>Myomorpha</taxon>
        <taxon>Dipodoidea</taxon>
        <taxon>Dipodidae</taxon>
        <taxon>Dipodinae</taxon>
        <taxon>Jaculus</taxon>
    </lineage>
</organism>
<evidence type="ECO:0000259" key="7">
    <source>
        <dbReference type="PROSITE" id="PS50835"/>
    </source>
</evidence>
<dbReference type="Pfam" id="PF13895">
    <property type="entry name" value="Ig_2"/>
    <property type="match status" value="2"/>
</dbReference>
<dbReference type="GO" id="GO:0009897">
    <property type="term" value="C:external side of plasma membrane"/>
    <property type="evidence" value="ECO:0007669"/>
    <property type="project" value="TreeGrafter"/>
</dbReference>
<keyword evidence="9" id="KW-1185">Reference proteome</keyword>
<evidence type="ECO:0000256" key="6">
    <source>
        <dbReference type="SAM" id="SignalP"/>
    </source>
</evidence>
<dbReference type="InterPro" id="IPR050488">
    <property type="entry name" value="Ig_Fc_receptor"/>
</dbReference>
<dbReference type="GO" id="GO:0006955">
    <property type="term" value="P:immune response"/>
    <property type="evidence" value="ECO:0007669"/>
    <property type="project" value="TreeGrafter"/>
</dbReference>
<dbReference type="GO" id="GO:0007166">
    <property type="term" value="P:cell surface receptor signaling pathway"/>
    <property type="evidence" value="ECO:0007669"/>
    <property type="project" value="TreeGrafter"/>
</dbReference>
<dbReference type="SMART" id="SM00408">
    <property type="entry name" value="IGc2"/>
    <property type="match status" value="2"/>
</dbReference>
<keyword evidence="2" id="KW-0677">Repeat</keyword>
<dbReference type="InterPro" id="IPR003598">
    <property type="entry name" value="Ig_sub2"/>
</dbReference>
<keyword evidence="3" id="KW-1015">Disulfide bond</keyword>
<dbReference type="AlphaFoldDB" id="A0A8C5KPX0"/>
<dbReference type="GO" id="GO:0004888">
    <property type="term" value="F:transmembrane signaling receptor activity"/>
    <property type="evidence" value="ECO:0007669"/>
    <property type="project" value="TreeGrafter"/>
</dbReference>
<dbReference type="GO" id="GO:0005737">
    <property type="term" value="C:cytoplasm"/>
    <property type="evidence" value="ECO:0007669"/>
    <property type="project" value="Ensembl"/>
</dbReference>
<dbReference type="OMA" id="HHQMGIL"/>
<evidence type="ECO:0000256" key="1">
    <source>
        <dbReference type="ARBA" id="ARBA00022729"/>
    </source>
</evidence>
<dbReference type="InterPro" id="IPR003599">
    <property type="entry name" value="Ig_sub"/>
</dbReference>
<dbReference type="FunFam" id="2.60.40.10:FF:000651">
    <property type="entry name" value="Fc receptor like 1"/>
    <property type="match status" value="1"/>
</dbReference>
<dbReference type="SUPFAM" id="SSF48726">
    <property type="entry name" value="Immunoglobulin"/>
    <property type="match status" value="2"/>
</dbReference>
<dbReference type="Gene3D" id="2.60.40.10">
    <property type="entry name" value="Immunoglobulins"/>
    <property type="match status" value="2"/>
</dbReference>